<keyword evidence="10" id="KW-1185">Reference proteome</keyword>
<evidence type="ECO:0000313" key="9">
    <source>
        <dbReference type="EMBL" id="CAK7212495.1"/>
    </source>
</evidence>
<evidence type="ECO:0000256" key="7">
    <source>
        <dbReference type="ARBA" id="ARBA00023242"/>
    </source>
</evidence>
<evidence type="ECO:0000256" key="2">
    <source>
        <dbReference type="ARBA" id="ARBA00022723"/>
    </source>
</evidence>
<dbReference type="SMART" id="SM00906">
    <property type="entry name" value="Fungal_trans"/>
    <property type="match status" value="1"/>
</dbReference>
<protein>
    <recommendedName>
        <fullName evidence="8">Xylanolytic transcriptional activator regulatory domain-containing protein</fullName>
    </recommendedName>
</protein>
<comment type="caution">
    <text evidence="9">The sequence shown here is derived from an EMBL/GenBank/DDBJ whole genome shotgun (WGS) entry which is preliminary data.</text>
</comment>
<evidence type="ECO:0000256" key="6">
    <source>
        <dbReference type="ARBA" id="ARBA00023163"/>
    </source>
</evidence>
<keyword evidence="5" id="KW-0238">DNA-binding</keyword>
<comment type="subcellular location">
    <subcellularLocation>
        <location evidence="1">Nucleus</location>
    </subcellularLocation>
</comment>
<keyword evidence="6" id="KW-0804">Transcription</keyword>
<dbReference type="EMBL" id="CAWUHC010000008">
    <property type="protein sequence ID" value="CAK7212495.1"/>
    <property type="molecule type" value="Genomic_DNA"/>
</dbReference>
<evidence type="ECO:0000259" key="8">
    <source>
        <dbReference type="SMART" id="SM00906"/>
    </source>
</evidence>
<evidence type="ECO:0000256" key="4">
    <source>
        <dbReference type="ARBA" id="ARBA00023015"/>
    </source>
</evidence>
<evidence type="ECO:0000313" key="10">
    <source>
        <dbReference type="Proteomes" id="UP001642406"/>
    </source>
</evidence>
<evidence type="ECO:0000256" key="5">
    <source>
        <dbReference type="ARBA" id="ARBA00023125"/>
    </source>
</evidence>
<keyword evidence="2" id="KW-0479">Metal-binding</keyword>
<gene>
    <name evidence="9" type="ORF">SBRCBS47491_001484</name>
</gene>
<dbReference type="InterPro" id="IPR052202">
    <property type="entry name" value="Yeast_MetPath_Reg"/>
</dbReference>
<dbReference type="CDD" id="cd12148">
    <property type="entry name" value="fungal_TF_MHR"/>
    <property type="match status" value="1"/>
</dbReference>
<evidence type="ECO:0000256" key="3">
    <source>
        <dbReference type="ARBA" id="ARBA00022833"/>
    </source>
</evidence>
<keyword evidence="7" id="KW-0539">Nucleus</keyword>
<feature type="domain" description="Xylanolytic transcriptional activator regulatory" evidence="8">
    <location>
        <begin position="71"/>
        <end position="149"/>
    </location>
</feature>
<reference evidence="9 10" key="1">
    <citation type="submission" date="2024-01" db="EMBL/GenBank/DDBJ databases">
        <authorList>
            <person name="Allen C."/>
            <person name="Tagirdzhanova G."/>
        </authorList>
    </citation>
    <scope>NUCLEOTIDE SEQUENCE [LARGE SCALE GENOMIC DNA]</scope>
</reference>
<dbReference type="Proteomes" id="UP001642406">
    <property type="component" value="Unassembled WGS sequence"/>
</dbReference>
<dbReference type="Pfam" id="PF04082">
    <property type="entry name" value="Fungal_trans"/>
    <property type="match status" value="1"/>
</dbReference>
<keyword evidence="3" id="KW-0862">Zinc</keyword>
<proteinExistence type="predicted"/>
<name>A0ABP0AZ75_9PEZI</name>
<dbReference type="PANTHER" id="PTHR47782:SF1">
    <property type="entry name" value="PYRIMIDINE PATHWAY REGULATORY PROTEIN 1"/>
    <property type="match status" value="1"/>
</dbReference>
<sequence>MAAVGLVAQSRDAASIEQAGLLYAEAMADFTTVMQQKGTQTLQCLLFVLLWSLISPATQGLPLLGSPAAPPWHTSGLCMRMCVDLGIHTEAMIQSSTSAGDIMGRALRRRLFWVASKMDQSLGALLGRPPAWHEPRPQEQTVASFQQDETVATQRANSTTANSSTVQKIHADQAMDEALWDSSELYDSFCNTPEGTWNTDESTEILATWDG</sequence>
<dbReference type="InterPro" id="IPR007219">
    <property type="entry name" value="XnlR_reg_dom"/>
</dbReference>
<organism evidence="9 10">
    <name type="scientific">Sporothrix bragantina</name>
    <dbReference type="NCBI Taxonomy" id="671064"/>
    <lineage>
        <taxon>Eukaryota</taxon>
        <taxon>Fungi</taxon>
        <taxon>Dikarya</taxon>
        <taxon>Ascomycota</taxon>
        <taxon>Pezizomycotina</taxon>
        <taxon>Sordariomycetes</taxon>
        <taxon>Sordariomycetidae</taxon>
        <taxon>Ophiostomatales</taxon>
        <taxon>Ophiostomataceae</taxon>
        <taxon>Sporothrix</taxon>
    </lineage>
</organism>
<dbReference type="PANTHER" id="PTHR47782">
    <property type="entry name" value="ZN(II)2CYS6 TRANSCRIPTION FACTOR (EUROFUNG)-RELATED"/>
    <property type="match status" value="1"/>
</dbReference>
<accession>A0ABP0AZ75</accession>
<evidence type="ECO:0000256" key="1">
    <source>
        <dbReference type="ARBA" id="ARBA00004123"/>
    </source>
</evidence>
<keyword evidence="4" id="KW-0805">Transcription regulation</keyword>